<protein>
    <recommendedName>
        <fullName evidence="11">Transcription and mRNA export factor ENY2</fullName>
    </recommendedName>
    <alternativeName>
        <fullName evidence="11">Enhancer of yellow 2 transcription factor homolog</fullName>
    </alternativeName>
</protein>
<dbReference type="Ensembl" id="ENSAPLT00020002419.1">
    <property type="protein sequence ID" value="ENSAPLP00020002245.1"/>
    <property type="gene ID" value="ENSAPLG00020001648.1"/>
</dbReference>
<gene>
    <name evidence="11" type="primary">ENY2</name>
</gene>
<dbReference type="GO" id="GO:0006325">
    <property type="term" value="P:chromatin organization"/>
    <property type="evidence" value="ECO:0007669"/>
    <property type="project" value="UniProtKB-KW"/>
</dbReference>
<keyword evidence="3 11" id="KW-0509">mRNA transport</keyword>
<evidence type="ECO:0000256" key="12">
    <source>
        <dbReference type="SAM" id="MobiDB-lite"/>
    </source>
</evidence>
<dbReference type="GO" id="GO:0003713">
    <property type="term" value="F:transcription coactivator activity"/>
    <property type="evidence" value="ECO:0007669"/>
    <property type="project" value="UniProtKB-UniRule"/>
</dbReference>
<evidence type="ECO:0000256" key="9">
    <source>
        <dbReference type="ARBA" id="ARBA00023163"/>
    </source>
</evidence>
<evidence type="ECO:0000256" key="7">
    <source>
        <dbReference type="ARBA" id="ARBA00023015"/>
    </source>
</evidence>
<dbReference type="GO" id="GO:0006406">
    <property type="term" value="P:mRNA export from nucleus"/>
    <property type="evidence" value="ECO:0007669"/>
    <property type="project" value="UniProtKB-UniRule"/>
</dbReference>
<evidence type="ECO:0000313" key="14">
    <source>
        <dbReference type="Proteomes" id="UP000694400"/>
    </source>
</evidence>
<evidence type="ECO:0000256" key="11">
    <source>
        <dbReference type="HAMAP-Rule" id="MF_03046"/>
    </source>
</evidence>
<keyword evidence="5 11" id="KW-0653">Protein transport</keyword>
<keyword evidence="9 11" id="KW-0804">Transcription</keyword>
<reference evidence="13" key="2">
    <citation type="submission" date="2025-08" db="UniProtKB">
        <authorList>
            <consortium name="Ensembl"/>
        </authorList>
    </citation>
    <scope>IDENTIFICATION</scope>
</reference>
<feature type="region of interest" description="Disordered" evidence="12">
    <location>
        <begin position="1"/>
        <end position="30"/>
    </location>
</feature>
<sequence length="240" mass="24835">PVRARRGGPGRPEEGSGRPPAAPPLTVGQPKAVAGQRLQGQLVALEAGLQQQPLGAQRAAGGGRHVGAARGPSAPPANSAAAAGHAGSCSSAPKAAAGRSPQPWSTPGAVGAQLGAAALTTFPSGPCEEGAGGERPARLGQLCTMNKDAQMRATINQKLIETGERERLKDLLRAKLIECGWKDQLKAHCKDVIKEKGLEHVTVDDLVAEITPKGRALVPDSVKKELLQRIRTFLAQHANL</sequence>
<evidence type="ECO:0000256" key="4">
    <source>
        <dbReference type="ARBA" id="ARBA00022853"/>
    </source>
</evidence>
<accession>A0A8B9QW13</accession>
<evidence type="ECO:0000256" key="10">
    <source>
        <dbReference type="ARBA" id="ARBA00023242"/>
    </source>
</evidence>
<dbReference type="GO" id="GO:0005643">
    <property type="term" value="C:nuclear pore"/>
    <property type="evidence" value="ECO:0007669"/>
    <property type="project" value="UniProtKB-UniRule"/>
</dbReference>
<dbReference type="AlphaFoldDB" id="A0A8B9QW13"/>
<keyword evidence="6 11" id="KW-0811">Translocation</keyword>
<dbReference type="FunFam" id="1.10.246.140:FF:000001">
    <property type="entry name" value="Transcription and mRNA export factor ENY2"/>
    <property type="match status" value="1"/>
</dbReference>
<dbReference type="PANTHER" id="PTHR12514">
    <property type="entry name" value="ENHANCER OF YELLOW 2 TRANSCRIPTION FACTOR"/>
    <property type="match status" value="1"/>
</dbReference>
<evidence type="ECO:0000256" key="6">
    <source>
        <dbReference type="ARBA" id="ARBA00023010"/>
    </source>
</evidence>
<dbReference type="Pfam" id="PF10163">
    <property type="entry name" value="EnY2"/>
    <property type="match status" value="1"/>
</dbReference>
<dbReference type="InterPro" id="IPR038212">
    <property type="entry name" value="TF_EnY2_sf"/>
</dbReference>
<feature type="compositionally biased region" description="Low complexity" evidence="12">
    <location>
        <begin position="66"/>
        <end position="93"/>
    </location>
</feature>
<dbReference type="GO" id="GO:0005654">
    <property type="term" value="C:nucleoplasm"/>
    <property type="evidence" value="ECO:0007669"/>
    <property type="project" value="UniProtKB-SubCell"/>
</dbReference>
<evidence type="ECO:0000256" key="1">
    <source>
        <dbReference type="ARBA" id="ARBA00004642"/>
    </source>
</evidence>
<feature type="region of interest" description="Disordered" evidence="12">
    <location>
        <begin position="54"/>
        <end position="109"/>
    </location>
</feature>
<name>A0A8B9QW13_ANAPL</name>
<dbReference type="Proteomes" id="UP000694400">
    <property type="component" value="Chromosome 2"/>
</dbReference>
<comment type="function">
    <text evidence="11">Involved in mRNA export coupled transcription activation by association with both the TREX-2 and the SAGA complexes. The transcription regulatory histone acetylation (HAT) complex SAGA is a multiprotein complex that activates transcription by remodeling chromatin and mediating histone acetylation and deubiquitination. Within the SAGA complex, participates to a subcomplex that specifically deubiquitinates histones. The SAGA complex is recruited to specific gene promoters by activators, where it is required for transcription. The TREX-2 complex functions in docking export-competent ribonucleoprotein particles (mRNPs) to the nuclear entrance of the nuclear pore complex (nuclear basket). TREX-2 participates in mRNA export and accurate chromatin positioning in the nucleus by tethering genes to the nuclear periphery.</text>
</comment>
<dbReference type="GO" id="GO:0006368">
    <property type="term" value="P:transcription elongation by RNA polymerase II"/>
    <property type="evidence" value="ECO:0007669"/>
    <property type="project" value="UniProtKB-UniRule"/>
</dbReference>
<evidence type="ECO:0000313" key="13">
    <source>
        <dbReference type="Ensembl" id="ENSAPLP00020002245.1"/>
    </source>
</evidence>
<evidence type="ECO:0000256" key="2">
    <source>
        <dbReference type="ARBA" id="ARBA00022448"/>
    </source>
</evidence>
<dbReference type="HAMAP" id="MF_03046">
    <property type="entry name" value="ENY2_Sus1"/>
    <property type="match status" value="1"/>
</dbReference>
<comment type="subunit">
    <text evidence="11">Component of the nuclear pore complex (NPC)-associated TREX-2 complex (transcription and export complex 2). Component of the SAGA transcription coactivator-HAT complex. Within the SAGA complex, participates to a subcomplex of SAGA called the DUB module (deubiquitination module).</text>
</comment>
<keyword evidence="4 11" id="KW-0156">Chromatin regulator</keyword>
<keyword evidence="2 11" id="KW-0813">Transport</keyword>
<dbReference type="GO" id="GO:0015031">
    <property type="term" value="P:protein transport"/>
    <property type="evidence" value="ECO:0007669"/>
    <property type="project" value="UniProtKB-KW"/>
</dbReference>
<evidence type="ECO:0000256" key="3">
    <source>
        <dbReference type="ARBA" id="ARBA00022816"/>
    </source>
</evidence>
<dbReference type="Gene3D" id="1.10.246.140">
    <property type="match status" value="1"/>
</dbReference>
<keyword evidence="8 11" id="KW-0010">Activator</keyword>
<organism evidence="13 14">
    <name type="scientific">Anas platyrhynchos</name>
    <name type="common">Mallard</name>
    <name type="synonym">Anas boschas</name>
    <dbReference type="NCBI Taxonomy" id="8839"/>
    <lineage>
        <taxon>Eukaryota</taxon>
        <taxon>Metazoa</taxon>
        <taxon>Chordata</taxon>
        <taxon>Craniata</taxon>
        <taxon>Vertebrata</taxon>
        <taxon>Euteleostomi</taxon>
        <taxon>Archelosauria</taxon>
        <taxon>Archosauria</taxon>
        <taxon>Dinosauria</taxon>
        <taxon>Saurischia</taxon>
        <taxon>Theropoda</taxon>
        <taxon>Coelurosauria</taxon>
        <taxon>Aves</taxon>
        <taxon>Neognathae</taxon>
        <taxon>Galloanserae</taxon>
        <taxon>Anseriformes</taxon>
        <taxon>Anatidae</taxon>
        <taxon>Anatinae</taxon>
        <taxon>Anas</taxon>
    </lineage>
</organism>
<evidence type="ECO:0000256" key="5">
    <source>
        <dbReference type="ARBA" id="ARBA00022927"/>
    </source>
</evidence>
<dbReference type="GO" id="GO:0071819">
    <property type="term" value="C:DUBm complex"/>
    <property type="evidence" value="ECO:0007669"/>
    <property type="project" value="UniProtKB-UniRule"/>
</dbReference>
<reference evidence="13" key="3">
    <citation type="submission" date="2025-09" db="UniProtKB">
        <authorList>
            <consortium name="Ensembl"/>
        </authorList>
    </citation>
    <scope>IDENTIFICATION</scope>
</reference>
<dbReference type="GO" id="GO:0000124">
    <property type="term" value="C:SAGA complex"/>
    <property type="evidence" value="ECO:0007669"/>
    <property type="project" value="UniProtKB-UniRule"/>
</dbReference>
<proteinExistence type="inferred from homology"/>
<evidence type="ECO:0000256" key="8">
    <source>
        <dbReference type="ARBA" id="ARBA00023159"/>
    </source>
</evidence>
<keyword evidence="10 11" id="KW-0539">Nucleus</keyword>
<comment type="similarity">
    <text evidence="11">Belongs to the ENY2 family.</text>
</comment>
<comment type="subcellular location">
    <subcellularLocation>
        <location evidence="1 11">Nucleus</location>
        <location evidence="1 11">Nucleoplasm</location>
    </subcellularLocation>
</comment>
<reference evidence="13" key="1">
    <citation type="submission" date="2019-08" db="EMBL/GenBank/DDBJ databases">
        <title>Three high-quality genomes provides insights into domestication of ducks.</title>
        <authorList>
            <person name="Hou Z.C."/>
            <person name="Zhu F."/>
            <person name="Yin Z.T."/>
            <person name="Zhang F."/>
        </authorList>
    </citation>
    <scope>NUCLEOTIDE SEQUENCE [LARGE SCALE GENOMIC DNA]</scope>
</reference>
<keyword evidence="7 11" id="KW-0805">Transcription regulation</keyword>
<dbReference type="InterPro" id="IPR018783">
    <property type="entry name" value="TF_ENY2"/>
</dbReference>
<dbReference type="GO" id="GO:0070390">
    <property type="term" value="C:transcription export complex 2"/>
    <property type="evidence" value="ECO:0007669"/>
    <property type="project" value="UniProtKB-UniRule"/>
</dbReference>